<evidence type="ECO:0000313" key="1">
    <source>
        <dbReference type="EMBL" id="AGH95371.1"/>
    </source>
</evidence>
<dbReference type="RefSeq" id="WP_015469861.1">
    <property type="nucleotide sequence ID" value="NC_020813.1"/>
</dbReference>
<name>M4VBH0_9BACT</name>
<protein>
    <submittedName>
        <fullName evidence="1">Uncharacterized protein</fullName>
    </submittedName>
</protein>
<accession>M4VBH0</accession>
<dbReference type="EMBL" id="CP003537">
    <property type="protein sequence ID" value="AGH95371.1"/>
    <property type="molecule type" value="Genomic_DNA"/>
</dbReference>
<proteinExistence type="predicted"/>
<dbReference type="HOGENOM" id="CLU_2582606_0_0_7"/>
<dbReference type="PATRIC" id="fig|1184267.3.peg.1168"/>
<evidence type="ECO:0000313" key="2">
    <source>
        <dbReference type="Proteomes" id="UP000012040"/>
    </source>
</evidence>
<dbReference type="KEGG" id="bex:A11Q_1155"/>
<keyword evidence="2" id="KW-1185">Reference proteome</keyword>
<gene>
    <name evidence="1" type="ORF">A11Q_1155</name>
</gene>
<sequence length="80" mass="8729">MALESAAQIMENLGFNTEASPSAKTAFLRHLMKCSYGIEVRPPLKLEKSTPPSASSSKVSACMHTMKQLSFDFSFDLQTG</sequence>
<organism evidence="1 2">
    <name type="scientific">Pseudobdellovibrio exovorus JSS</name>
    <dbReference type="NCBI Taxonomy" id="1184267"/>
    <lineage>
        <taxon>Bacteria</taxon>
        <taxon>Pseudomonadati</taxon>
        <taxon>Bdellovibrionota</taxon>
        <taxon>Bdellovibrionia</taxon>
        <taxon>Bdellovibrionales</taxon>
        <taxon>Pseudobdellovibrionaceae</taxon>
        <taxon>Pseudobdellovibrio</taxon>
    </lineage>
</organism>
<dbReference type="STRING" id="1184267.A11Q_1155"/>
<dbReference type="AlphaFoldDB" id="M4VBH0"/>
<dbReference type="Proteomes" id="UP000012040">
    <property type="component" value="Chromosome"/>
</dbReference>
<reference evidence="1 2" key="1">
    <citation type="journal article" date="2013" name="ISME J.">
        <title>By their genes ye shall know them: genomic signatures of predatory bacteria.</title>
        <authorList>
            <person name="Pasternak Z."/>
            <person name="Pietrokovski S."/>
            <person name="Rotem O."/>
            <person name="Gophna U."/>
            <person name="Lurie-Weinberger M.N."/>
            <person name="Jurkevitch E."/>
        </authorList>
    </citation>
    <scope>NUCLEOTIDE SEQUENCE [LARGE SCALE GENOMIC DNA]</scope>
    <source>
        <strain evidence="1 2">JSS</strain>
    </source>
</reference>